<accession>A0A3D8YFH1</accession>
<dbReference type="OrthoDB" id="1050181at2"/>
<dbReference type="EMBL" id="QNUL01000002">
    <property type="protein sequence ID" value="REA63425.1"/>
    <property type="molecule type" value="Genomic_DNA"/>
</dbReference>
<evidence type="ECO:0000259" key="2">
    <source>
        <dbReference type="Pfam" id="PF19556"/>
    </source>
</evidence>
<evidence type="ECO:0000256" key="1">
    <source>
        <dbReference type="SAM" id="MobiDB-lite"/>
    </source>
</evidence>
<organism evidence="3 4">
    <name type="scientific">Dyadobacter luteus</name>
    <dbReference type="NCBI Taxonomy" id="2259619"/>
    <lineage>
        <taxon>Bacteria</taxon>
        <taxon>Pseudomonadati</taxon>
        <taxon>Bacteroidota</taxon>
        <taxon>Cytophagia</taxon>
        <taxon>Cytophagales</taxon>
        <taxon>Spirosomataceae</taxon>
        <taxon>Dyadobacter</taxon>
    </lineage>
</organism>
<keyword evidence="4" id="KW-1185">Reference proteome</keyword>
<feature type="compositionally biased region" description="Basic and acidic residues" evidence="1">
    <location>
        <begin position="98"/>
        <end position="118"/>
    </location>
</feature>
<dbReference type="AlphaFoldDB" id="A0A3D8YFH1"/>
<evidence type="ECO:0000313" key="4">
    <source>
        <dbReference type="Proteomes" id="UP000256373"/>
    </source>
</evidence>
<name>A0A3D8YFH1_9BACT</name>
<dbReference type="Pfam" id="PF19556">
    <property type="entry name" value="PRTRC_E"/>
    <property type="match status" value="1"/>
</dbReference>
<comment type="caution">
    <text evidence="3">The sequence shown here is derived from an EMBL/GenBank/DDBJ whole genome shotgun (WGS) entry which is preliminary data.</text>
</comment>
<sequence length="171" mass="19502">MNTNFFQQIAALDIQGQLRITIAKSDLDTLTVSLLLVNEQCGDDARMIVPPLILRGSGCELDEGFFANIKAPLQTTSQLFVNMDSYLTQQQKALAESQMKKEQEKKEQQQKSERDKKFTVACEKSSQLEAEGKFREAWSKVPDPALFPEHAEQIRKRRSELSLKFEQTSLF</sequence>
<dbReference type="InterPro" id="IPR022273">
    <property type="entry name" value="PRTRC_protein-E"/>
</dbReference>
<proteinExistence type="predicted"/>
<gene>
    <name evidence="3" type="ORF">DSL64_02970</name>
</gene>
<feature type="domain" description="ParB-related ThiF-related cassette protein E" evidence="2">
    <location>
        <begin position="1"/>
        <end position="171"/>
    </location>
</feature>
<dbReference type="Proteomes" id="UP000256373">
    <property type="component" value="Unassembled WGS sequence"/>
</dbReference>
<feature type="region of interest" description="Disordered" evidence="1">
    <location>
        <begin position="96"/>
        <end position="120"/>
    </location>
</feature>
<reference evidence="3 4" key="1">
    <citation type="submission" date="2018-07" db="EMBL/GenBank/DDBJ databases">
        <title>Dyadobacter roseus sp. nov., isolated from rose rhizosphere soil.</title>
        <authorList>
            <person name="Chen L."/>
        </authorList>
    </citation>
    <scope>NUCLEOTIDE SEQUENCE [LARGE SCALE GENOMIC DNA]</scope>
    <source>
        <strain evidence="3 4">RS19</strain>
    </source>
</reference>
<protein>
    <submittedName>
        <fullName evidence="3">Prtrc system protein e</fullName>
    </submittedName>
</protein>
<evidence type="ECO:0000313" key="3">
    <source>
        <dbReference type="EMBL" id="REA63425.1"/>
    </source>
</evidence>